<dbReference type="AlphaFoldDB" id="A0AAW2G9B6"/>
<gene>
    <name evidence="1" type="ORF">PUN28_006577</name>
</gene>
<dbReference type="Proteomes" id="UP001430953">
    <property type="component" value="Unassembled WGS sequence"/>
</dbReference>
<name>A0AAW2G9B6_9HYME</name>
<sequence length="237" mass="26898">MIPRHKYTVNEVRFWIYFRSIERSRPSTQTDLTRAERKRRRKKEEIARGTPNRFCDTCSSLFLSRWPDPIRIHVAACVVAKLSSIDRLVCDRPRYLGTRTKSSRNPSTAARASEIAGASRTERIRDADLSIGVRRLQWRTAETRKATNGCVNVSLSDSPRRDLPPEKRVDADFSFTTAKRIRRSGNVTREAVTKRPAHAGPASALSPLKSSIRLLRQIATTLILSHGLTVTSKIQLF</sequence>
<protein>
    <submittedName>
        <fullName evidence="1">Uncharacterized protein</fullName>
    </submittedName>
</protein>
<organism evidence="1 2">
    <name type="scientific">Cardiocondyla obscurior</name>
    <dbReference type="NCBI Taxonomy" id="286306"/>
    <lineage>
        <taxon>Eukaryota</taxon>
        <taxon>Metazoa</taxon>
        <taxon>Ecdysozoa</taxon>
        <taxon>Arthropoda</taxon>
        <taxon>Hexapoda</taxon>
        <taxon>Insecta</taxon>
        <taxon>Pterygota</taxon>
        <taxon>Neoptera</taxon>
        <taxon>Endopterygota</taxon>
        <taxon>Hymenoptera</taxon>
        <taxon>Apocrita</taxon>
        <taxon>Aculeata</taxon>
        <taxon>Formicoidea</taxon>
        <taxon>Formicidae</taxon>
        <taxon>Myrmicinae</taxon>
        <taxon>Cardiocondyla</taxon>
    </lineage>
</organism>
<proteinExistence type="predicted"/>
<evidence type="ECO:0000313" key="2">
    <source>
        <dbReference type="Proteomes" id="UP001430953"/>
    </source>
</evidence>
<reference evidence="1 2" key="1">
    <citation type="submission" date="2023-03" db="EMBL/GenBank/DDBJ databases">
        <title>High recombination rates correlate with genetic variation in Cardiocondyla obscurior ants.</title>
        <authorList>
            <person name="Errbii M."/>
        </authorList>
    </citation>
    <scope>NUCLEOTIDE SEQUENCE [LARGE SCALE GENOMIC DNA]</scope>
    <source>
        <strain evidence="1">Alpha-2009</strain>
        <tissue evidence="1">Whole body</tissue>
    </source>
</reference>
<dbReference type="EMBL" id="JADYXP020000005">
    <property type="protein sequence ID" value="KAL0124809.1"/>
    <property type="molecule type" value="Genomic_DNA"/>
</dbReference>
<evidence type="ECO:0000313" key="1">
    <source>
        <dbReference type="EMBL" id="KAL0124809.1"/>
    </source>
</evidence>
<keyword evidence="2" id="KW-1185">Reference proteome</keyword>
<accession>A0AAW2G9B6</accession>
<comment type="caution">
    <text evidence="1">The sequence shown here is derived from an EMBL/GenBank/DDBJ whole genome shotgun (WGS) entry which is preliminary data.</text>
</comment>